<comment type="caution">
    <text evidence="2">The sequence shown here is derived from an EMBL/GenBank/DDBJ whole genome shotgun (WGS) entry which is preliminary data.</text>
</comment>
<keyword evidence="1" id="KW-1133">Transmembrane helix</keyword>
<proteinExistence type="predicted"/>
<dbReference type="AlphaFoldDB" id="A0A3M7Q2Y2"/>
<feature type="transmembrane region" description="Helical" evidence="1">
    <location>
        <begin position="43"/>
        <end position="61"/>
    </location>
</feature>
<gene>
    <name evidence="2" type="ORF">BpHYR1_046192</name>
</gene>
<evidence type="ECO:0000313" key="3">
    <source>
        <dbReference type="Proteomes" id="UP000276133"/>
    </source>
</evidence>
<protein>
    <submittedName>
        <fullName evidence="2">Uncharacterized protein</fullName>
    </submittedName>
</protein>
<keyword evidence="1" id="KW-0812">Transmembrane</keyword>
<name>A0A3M7Q2Y2_BRAPC</name>
<keyword evidence="1" id="KW-0472">Membrane</keyword>
<evidence type="ECO:0000313" key="2">
    <source>
        <dbReference type="EMBL" id="RNA05797.1"/>
    </source>
</evidence>
<organism evidence="2 3">
    <name type="scientific">Brachionus plicatilis</name>
    <name type="common">Marine rotifer</name>
    <name type="synonym">Brachionus muelleri</name>
    <dbReference type="NCBI Taxonomy" id="10195"/>
    <lineage>
        <taxon>Eukaryota</taxon>
        <taxon>Metazoa</taxon>
        <taxon>Spiralia</taxon>
        <taxon>Gnathifera</taxon>
        <taxon>Rotifera</taxon>
        <taxon>Eurotatoria</taxon>
        <taxon>Monogononta</taxon>
        <taxon>Pseudotrocha</taxon>
        <taxon>Ploima</taxon>
        <taxon>Brachionidae</taxon>
        <taxon>Brachionus</taxon>
    </lineage>
</organism>
<evidence type="ECO:0000256" key="1">
    <source>
        <dbReference type="SAM" id="Phobius"/>
    </source>
</evidence>
<sequence length="85" mass="10086">MIIISERKNFFGCVCINHLTLLASLIFKWILNFLKFYDSFLPNNLILAIIWLNFLCLNYKMYPMLKIILKKCNILINIESLKNSI</sequence>
<feature type="transmembrane region" description="Helical" evidence="1">
    <location>
        <begin position="9"/>
        <end position="31"/>
    </location>
</feature>
<dbReference type="Proteomes" id="UP000276133">
    <property type="component" value="Unassembled WGS sequence"/>
</dbReference>
<accession>A0A3M7Q2Y2</accession>
<keyword evidence="3" id="KW-1185">Reference proteome</keyword>
<dbReference type="EMBL" id="REGN01007599">
    <property type="protein sequence ID" value="RNA05797.1"/>
    <property type="molecule type" value="Genomic_DNA"/>
</dbReference>
<reference evidence="2 3" key="1">
    <citation type="journal article" date="2018" name="Sci. Rep.">
        <title>Genomic signatures of local adaptation to the degree of environmental predictability in rotifers.</title>
        <authorList>
            <person name="Franch-Gras L."/>
            <person name="Hahn C."/>
            <person name="Garcia-Roger E.M."/>
            <person name="Carmona M.J."/>
            <person name="Serra M."/>
            <person name="Gomez A."/>
        </authorList>
    </citation>
    <scope>NUCLEOTIDE SEQUENCE [LARGE SCALE GENOMIC DNA]</scope>
    <source>
        <strain evidence="2">HYR1</strain>
    </source>
</reference>